<dbReference type="OrthoDB" id="4319190at2"/>
<dbReference type="AlphaFoldDB" id="A0A4Q7NSQ2"/>
<keyword evidence="6 7" id="KW-0472">Membrane</keyword>
<comment type="subcellular location">
    <subcellularLocation>
        <location evidence="1 7">Cell membrane</location>
        <topology evidence="1 7">Multi-pass membrane protein</topology>
    </subcellularLocation>
</comment>
<dbReference type="InterPro" id="IPR051393">
    <property type="entry name" value="ABC_transporter_permease"/>
</dbReference>
<dbReference type="PANTHER" id="PTHR30193">
    <property type="entry name" value="ABC TRANSPORTER PERMEASE PROTEIN"/>
    <property type="match status" value="1"/>
</dbReference>
<evidence type="ECO:0000256" key="6">
    <source>
        <dbReference type="ARBA" id="ARBA00023136"/>
    </source>
</evidence>
<keyword evidence="4 7" id="KW-0812">Transmembrane</keyword>
<reference evidence="9 10" key="1">
    <citation type="submission" date="2019-02" db="EMBL/GenBank/DDBJ databases">
        <title>Genomic Encyclopedia of Type Strains, Phase IV (KMG-IV): sequencing the most valuable type-strain genomes for metagenomic binning, comparative biology and taxonomic classification.</title>
        <authorList>
            <person name="Goeker M."/>
        </authorList>
    </citation>
    <scope>NUCLEOTIDE SEQUENCE [LARGE SCALE GENOMIC DNA]</scope>
    <source>
        <strain evidence="9 10">DSM 45622</strain>
    </source>
</reference>
<dbReference type="GO" id="GO:0055085">
    <property type="term" value="P:transmembrane transport"/>
    <property type="evidence" value="ECO:0007669"/>
    <property type="project" value="InterPro"/>
</dbReference>
<evidence type="ECO:0000313" key="10">
    <source>
        <dbReference type="Proteomes" id="UP000293638"/>
    </source>
</evidence>
<dbReference type="GO" id="GO:0005886">
    <property type="term" value="C:plasma membrane"/>
    <property type="evidence" value="ECO:0007669"/>
    <property type="project" value="UniProtKB-SubCell"/>
</dbReference>
<dbReference type="Gene3D" id="1.10.3720.10">
    <property type="entry name" value="MetI-like"/>
    <property type="match status" value="1"/>
</dbReference>
<gene>
    <name evidence="9" type="ORF">EV189_1956</name>
</gene>
<dbReference type="SUPFAM" id="SSF161098">
    <property type="entry name" value="MetI-like"/>
    <property type="match status" value="1"/>
</dbReference>
<name>A0A4Q7NSQ2_9ACTN</name>
<evidence type="ECO:0000256" key="4">
    <source>
        <dbReference type="ARBA" id="ARBA00022692"/>
    </source>
</evidence>
<dbReference type="Pfam" id="PF00528">
    <property type="entry name" value="BPD_transp_1"/>
    <property type="match status" value="1"/>
</dbReference>
<dbReference type="RefSeq" id="WP_130492664.1">
    <property type="nucleotide sequence ID" value="NZ_SGXD01000002.1"/>
</dbReference>
<dbReference type="Proteomes" id="UP000293638">
    <property type="component" value="Unassembled WGS sequence"/>
</dbReference>
<keyword evidence="2 7" id="KW-0813">Transport</keyword>
<evidence type="ECO:0000259" key="8">
    <source>
        <dbReference type="PROSITE" id="PS50928"/>
    </source>
</evidence>
<dbReference type="InterPro" id="IPR000515">
    <property type="entry name" value="MetI-like"/>
</dbReference>
<dbReference type="PROSITE" id="PS50928">
    <property type="entry name" value="ABC_TM1"/>
    <property type="match status" value="1"/>
</dbReference>
<keyword evidence="5 7" id="KW-1133">Transmembrane helix</keyword>
<evidence type="ECO:0000313" key="9">
    <source>
        <dbReference type="EMBL" id="RZS90173.1"/>
    </source>
</evidence>
<evidence type="ECO:0000256" key="3">
    <source>
        <dbReference type="ARBA" id="ARBA00022475"/>
    </source>
</evidence>
<dbReference type="InterPro" id="IPR035906">
    <property type="entry name" value="MetI-like_sf"/>
</dbReference>
<evidence type="ECO:0000256" key="5">
    <source>
        <dbReference type="ARBA" id="ARBA00022989"/>
    </source>
</evidence>
<feature type="transmembrane region" description="Helical" evidence="7">
    <location>
        <begin position="26"/>
        <end position="48"/>
    </location>
</feature>
<accession>A0A4Q7NSQ2</accession>
<protein>
    <submittedName>
        <fullName evidence="9">Cellobiose ABC transporter membrane protein</fullName>
    </submittedName>
</protein>
<sequence>MASSAALPGRPRITLRQRLSLWDRSITAYGFIAPFFVLFFAFGLYPLLDTAWVALHRESLTASGSSWVGFDNFTWLFGNEYFRKSLLNTVTIGILSTVPQLLVALGLAHLLNMKMRGRTFFRVIMLMPYATSVAAAALVFAQIFGTDSGLLNWLLGTVGISPVAWEPGHWTSQIAVSTIVIWRWTGYNALIYLAAMQAVPGDLYEAAAIDGASKWQQFRNVTLPSLKPTILFTVVVSSIGATQLFGEPLLFSAGAGNANPLGGSSHQYQTMGLLMYQQAFTDGSLGRAAATAWTMFVIIILVTLLNTLLVSGRIRIPGLRRKGARA</sequence>
<dbReference type="EMBL" id="SGXD01000002">
    <property type="protein sequence ID" value="RZS90173.1"/>
    <property type="molecule type" value="Genomic_DNA"/>
</dbReference>
<keyword evidence="3" id="KW-1003">Cell membrane</keyword>
<dbReference type="PANTHER" id="PTHR30193:SF37">
    <property type="entry name" value="INNER MEMBRANE ABC TRANSPORTER PERMEASE PROTEIN YCJO"/>
    <property type="match status" value="1"/>
</dbReference>
<feature type="transmembrane region" description="Helical" evidence="7">
    <location>
        <begin position="290"/>
        <end position="312"/>
    </location>
</feature>
<evidence type="ECO:0000256" key="2">
    <source>
        <dbReference type="ARBA" id="ARBA00022448"/>
    </source>
</evidence>
<organism evidence="9 10">
    <name type="scientific">Motilibacter rhizosphaerae</name>
    <dbReference type="NCBI Taxonomy" id="598652"/>
    <lineage>
        <taxon>Bacteria</taxon>
        <taxon>Bacillati</taxon>
        <taxon>Actinomycetota</taxon>
        <taxon>Actinomycetes</taxon>
        <taxon>Motilibacterales</taxon>
        <taxon>Motilibacteraceae</taxon>
        <taxon>Motilibacter</taxon>
    </lineage>
</organism>
<proteinExistence type="inferred from homology"/>
<dbReference type="CDD" id="cd06261">
    <property type="entry name" value="TM_PBP2"/>
    <property type="match status" value="1"/>
</dbReference>
<evidence type="ECO:0000256" key="7">
    <source>
        <dbReference type="RuleBase" id="RU363032"/>
    </source>
</evidence>
<feature type="domain" description="ABC transmembrane type-1" evidence="8">
    <location>
        <begin position="86"/>
        <end position="306"/>
    </location>
</feature>
<feature type="transmembrane region" description="Helical" evidence="7">
    <location>
        <begin position="86"/>
        <end position="111"/>
    </location>
</feature>
<comment type="similarity">
    <text evidence="7">Belongs to the binding-protein-dependent transport system permease family.</text>
</comment>
<keyword evidence="10" id="KW-1185">Reference proteome</keyword>
<feature type="transmembrane region" description="Helical" evidence="7">
    <location>
        <begin position="123"/>
        <end position="144"/>
    </location>
</feature>
<evidence type="ECO:0000256" key="1">
    <source>
        <dbReference type="ARBA" id="ARBA00004651"/>
    </source>
</evidence>
<comment type="caution">
    <text evidence="9">The sequence shown here is derived from an EMBL/GenBank/DDBJ whole genome shotgun (WGS) entry which is preliminary data.</text>
</comment>